<dbReference type="SUPFAM" id="SSF57667">
    <property type="entry name" value="beta-beta-alpha zinc fingers"/>
    <property type="match status" value="1"/>
</dbReference>
<evidence type="ECO:0000256" key="3">
    <source>
        <dbReference type="ARBA" id="ARBA00022833"/>
    </source>
</evidence>
<proteinExistence type="predicted"/>
<evidence type="ECO:0000256" key="2">
    <source>
        <dbReference type="ARBA" id="ARBA00022771"/>
    </source>
</evidence>
<dbReference type="InterPro" id="IPR003656">
    <property type="entry name" value="Znf_BED"/>
</dbReference>
<dbReference type="GO" id="GO:1990837">
    <property type="term" value="F:sequence-specific double-stranded DNA binding"/>
    <property type="evidence" value="ECO:0007669"/>
    <property type="project" value="TreeGrafter"/>
</dbReference>
<dbReference type="InterPro" id="IPR036236">
    <property type="entry name" value="Znf_C2H2_sf"/>
</dbReference>
<evidence type="ECO:0000313" key="5">
    <source>
        <dbReference type="EMBL" id="PON95004.1"/>
    </source>
</evidence>
<keyword evidence="6" id="KW-1185">Reference proteome</keyword>
<name>A0A2P5FB32_TREOI</name>
<feature type="domain" description="BED-type" evidence="4">
    <location>
        <begin position="32"/>
        <end position="76"/>
    </location>
</feature>
<dbReference type="Pfam" id="PF02892">
    <property type="entry name" value="zf-BED"/>
    <property type="match status" value="1"/>
</dbReference>
<gene>
    <name evidence="5" type="ORF">TorRG33x02_092030</name>
</gene>
<dbReference type="Proteomes" id="UP000237000">
    <property type="component" value="Unassembled WGS sequence"/>
</dbReference>
<evidence type="ECO:0000259" key="4">
    <source>
        <dbReference type="Pfam" id="PF02892"/>
    </source>
</evidence>
<keyword evidence="3" id="KW-0862">Zinc</keyword>
<dbReference type="PANTHER" id="PTHR34396">
    <property type="entry name" value="OS03G0264950 PROTEIN-RELATED"/>
    <property type="match status" value="1"/>
</dbReference>
<dbReference type="SMART" id="SM00614">
    <property type="entry name" value="ZnF_BED"/>
    <property type="match status" value="1"/>
</dbReference>
<dbReference type="PANTHER" id="PTHR34396:SF24">
    <property type="entry name" value="BED-TYPE DOMAIN-CONTAINING PROTEIN"/>
    <property type="match status" value="1"/>
</dbReference>
<evidence type="ECO:0000256" key="1">
    <source>
        <dbReference type="ARBA" id="ARBA00022723"/>
    </source>
</evidence>
<dbReference type="GO" id="GO:0008270">
    <property type="term" value="F:zinc ion binding"/>
    <property type="evidence" value="ECO:0007669"/>
    <property type="project" value="UniProtKB-KW"/>
</dbReference>
<reference evidence="6" key="1">
    <citation type="submission" date="2016-06" db="EMBL/GenBank/DDBJ databases">
        <title>Parallel loss of symbiosis genes in relatives of nitrogen-fixing non-legume Parasponia.</title>
        <authorList>
            <person name="Van Velzen R."/>
            <person name="Holmer R."/>
            <person name="Bu F."/>
            <person name="Rutten L."/>
            <person name="Van Zeijl A."/>
            <person name="Liu W."/>
            <person name="Santuari L."/>
            <person name="Cao Q."/>
            <person name="Sharma T."/>
            <person name="Shen D."/>
            <person name="Roswanjaya Y."/>
            <person name="Wardhani T."/>
            <person name="Kalhor M.S."/>
            <person name="Jansen J."/>
            <person name="Van den Hoogen J."/>
            <person name="Gungor B."/>
            <person name="Hartog M."/>
            <person name="Hontelez J."/>
            <person name="Verver J."/>
            <person name="Yang W.-C."/>
            <person name="Schijlen E."/>
            <person name="Repin R."/>
            <person name="Schilthuizen M."/>
            <person name="Schranz E."/>
            <person name="Heidstra R."/>
            <person name="Miyata K."/>
            <person name="Fedorova E."/>
            <person name="Kohlen W."/>
            <person name="Bisseling T."/>
            <person name="Smit S."/>
            <person name="Geurts R."/>
        </authorList>
    </citation>
    <scope>NUCLEOTIDE SEQUENCE [LARGE SCALE GENOMIC DNA]</scope>
    <source>
        <strain evidence="6">cv. RG33-2</strain>
    </source>
</reference>
<dbReference type="EMBL" id="JXTC01000047">
    <property type="protein sequence ID" value="PON95004.1"/>
    <property type="molecule type" value="Genomic_DNA"/>
</dbReference>
<keyword evidence="1" id="KW-0479">Metal-binding</keyword>
<sequence>MNEDADEEDEVYEVNVKDVGSIPQHKKRTLKSKVWSFFDMLPVGPDKVLKCTCKKCGQQYLASSKYGTGNMTRHLKVCKRKDTRDVGQILIQQDKDSMSLSVGRYDPEKFCELLISTIIMHDLPFQFVEYEEIRALLHFLCLR</sequence>
<organism evidence="5 6">
    <name type="scientific">Trema orientale</name>
    <name type="common">Charcoal tree</name>
    <name type="synonym">Celtis orientalis</name>
    <dbReference type="NCBI Taxonomy" id="63057"/>
    <lineage>
        <taxon>Eukaryota</taxon>
        <taxon>Viridiplantae</taxon>
        <taxon>Streptophyta</taxon>
        <taxon>Embryophyta</taxon>
        <taxon>Tracheophyta</taxon>
        <taxon>Spermatophyta</taxon>
        <taxon>Magnoliopsida</taxon>
        <taxon>eudicotyledons</taxon>
        <taxon>Gunneridae</taxon>
        <taxon>Pentapetalae</taxon>
        <taxon>rosids</taxon>
        <taxon>fabids</taxon>
        <taxon>Rosales</taxon>
        <taxon>Cannabaceae</taxon>
        <taxon>Trema</taxon>
    </lineage>
</organism>
<dbReference type="OrthoDB" id="1873329at2759"/>
<dbReference type="InterPro" id="IPR053031">
    <property type="entry name" value="Cuticle_assoc_protein"/>
</dbReference>
<keyword evidence="2" id="KW-0863">Zinc-finger</keyword>
<protein>
    <submittedName>
        <fullName evidence="5">Zinc finger, BED-type</fullName>
    </submittedName>
</protein>
<accession>A0A2P5FB32</accession>
<comment type="caution">
    <text evidence="5">The sequence shown here is derived from an EMBL/GenBank/DDBJ whole genome shotgun (WGS) entry which is preliminary data.</text>
</comment>
<dbReference type="AlphaFoldDB" id="A0A2P5FB32"/>
<evidence type="ECO:0000313" key="6">
    <source>
        <dbReference type="Proteomes" id="UP000237000"/>
    </source>
</evidence>
<dbReference type="GO" id="GO:0005634">
    <property type="term" value="C:nucleus"/>
    <property type="evidence" value="ECO:0007669"/>
    <property type="project" value="TreeGrafter"/>
</dbReference>
<dbReference type="InParanoid" id="A0A2P5FB32"/>
<dbReference type="GO" id="GO:0006357">
    <property type="term" value="P:regulation of transcription by RNA polymerase II"/>
    <property type="evidence" value="ECO:0007669"/>
    <property type="project" value="TreeGrafter"/>
</dbReference>